<keyword evidence="1" id="KW-0614">Plasmid</keyword>
<evidence type="ECO:0000313" key="1">
    <source>
        <dbReference type="EMBL" id="WZJ23402.1"/>
    </source>
</evidence>
<organism evidence="1 2">
    <name type="scientific">Azonexus hydrophilus</name>
    <dbReference type="NCBI Taxonomy" id="418702"/>
    <lineage>
        <taxon>Bacteria</taxon>
        <taxon>Pseudomonadati</taxon>
        <taxon>Pseudomonadota</taxon>
        <taxon>Betaproteobacteria</taxon>
        <taxon>Rhodocyclales</taxon>
        <taxon>Azonexaceae</taxon>
        <taxon>Azonexus</taxon>
    </lineage>
</organism>
<dbReference type="EMBL" id="CP151407">
    <property type="protein sequence ID" value="WZJ23402.1"/>
    <property type="molecule type" value="Genomic_DNA"/>
</dbReference>
<accession>A0ABZ2XNE2</accession>
<gene>
    <name evidence="1" type="ORF">AADV58_16730</name>
</gene>
<reference evidence="1 2" key="1">
    <citation type="submission" date="2024-04" db="EMBL/GenBank/DDBJ databases">
        <title>Dissimilatory iodate-reducing microorganisms contribute to the enrichment of iodine in groundwater.</title>
        <authorList>
            <person name="Jiang Z."/>
        </authorList>
    </citation>
    <scope>NUCLEOTIDE SEQUENCE [LARGE SCALE GENOMIC DNA]</scope>
    <source>
        <strain evidence="1 2">NCP973</strain>
        <plasmid evidence="1 2">unnamed1</plasmid>
    </source>
</reference>
<name>A0ABZ2XNE2_9RHOO</name>
<sequence>MNMYAVHLYTQVRVKVTGIQAETMAEAMEKAEGQVDLHDLLDNKEIRVSKYDLGGGVEVEAAEWAEGKTDFYLVDTLLENGEVANKGTCFFGPDGLPLVDDLTTVEQKAKNADLADKFMQELLESVETLTSIAEEHGSRTLADLMYLQLAIMKGGFIDYYPDESNVLDIARSLTSGEKWASFIKVEYLEQPDDTFTETSAAALRESGVTDYCAQVCGGGNCGGAGLCQYGIDSKTHMPPEALRY</sequence>
<dbReference type="Proteomes" id="UP001479520">
    <property type="component" value="Plasmid unnamed1"/>
</dbReference>
<geneLocation type="plasmid" evidence="1 2">
    <name>unnamed1</name>
</geneLocation>
<dbReference type="RefSeq" id="WP_341744734.1">
    <property type="nucleotide sequence ID" value="NZ_CP151407.1"/>
</dbReference>
<keyword evidence="2" id="KW-1185">Reference proteome</keyword>
<evidence type="ECO:0000313" key="2">
    <source>
        <dbReference type="Proteomes" id="UP001479520"/>
    </source>
</evidence>
<protein>
    <submittedName>
        <fullName evidence="1">Uncharacterized protein</fullName>
    </submittedName>
</protein>
<proteinExistence type="predicted"/>